<gene>
    <name evidence="4" type="ORF">C7B45_05125</name>
</gene>
<dbReference type="SUPFAM" id="SSF52091">
    <property type="entry name" value="SpoIIaa-like"/>
    <property type="match status" value="1"/>
</dbReference>
<evidence type="ECO:0000313" key="4">
    <source>
        <dbReference type="EMBL" id="PSR22854.1"/>
    </source>
</evidence>
<name>A0A2T2WKS9_9FIRM</name>
<reference evidence="4 5" key="1">
    <citation type="journal article" date="2014" name="BMC Genomics">
        <title>Comparison of environmental and isolate Sulfobacillus genomes reveals diverse carbon, sulfur, nitrogen, and hydrogen metabolisms.</title>
        <authorList>
            <person name="Justice N.B."/>
            <person name="Norman A."/>
            <person name="Brown C.T."/>
            <person name="Singh A."/>
            <person name="Thomas B.C."/>
            <person name="Banfield J.F."/>
        </authorList>
    </citation>
    <scope>NUCLEOTIDE SEQUENCE [LARGE SCALE GENOMIC DNA]</scope>
    <source>
        <strain evidence="4">AMDSBA3</strain>
    </source>
</reference>
<dbReference type="CDD" id="cd07043">
    <property type="entry name" value="STAS_anti-anti-sigma_factors"/>
    <property type="match status" value="1"/>
</dbReference>
<protein>
    <recommendedName>
        <fullName evidence="2">Anti-sigma factor antagonist</fullName>
    </recommendedName>
</protein>
<comment type="similarity">
    <text evidence="1 2">Belongs to the anti-sigma-factor antagonist family.</text>
</comment>
<dbReference type="GO" id="GO:0043856">
    <property type="term" value="F:anti-sigma factor antagonist activity"/>
    <property type="evidence" value="ECO:0007669"/>
    <property type="project" value="InterPro"/>
</dbReference>
<evidence type="ECO:0000256" key="2">
    <source>
        <dbReference type="RuleBase" id="RU003749"/>
    </source>
</evidence>
<dbReference type="Pfam" id="PF01740">
    <property type="entry name" value="STAS"/>
    <property type="match status" value="1"/>
</dbReference>
<dbReference type="PANTHER" id="PTHR33495:SF2">
    <property type="entry name" value="ANTI-SIGMA FACTOR ANTAGONIST TM_1081-RELATED"/>
    <property type="match status" value="1"/>
</dbReference>
<organism evidence="4 5">
    <name type="scientific">Sulfobacillus acidophilus</name>
    <dbReference type="NCBI Taxonomy" id="53633"/>
    <lineage>
        <taxon>Bacteria</taxon>
        <taxon>Bacillati</taxon>
        <taxon>Bacillota</taxon>
        <taxon>Clostridia</taxon>
        <taxon>Eubacteriales</taxon>
        <taxon>Clostridiales Family XVII. Incertae Sedis</taxon>
        <taxon>Sulfobacillus</taxon>
    </lineage>
</organism>
<feature type="domain" description="STAS" evidence="3">
    <location>
        <begin position="14"/>
        <end position="114"/>
    </location>
</feature>
<evidence type="ECO:0000313" key="5">
    <source>
        <dbReference type="Proteomes" id="UP000241848"/>
    </source>
</evidence>
<evidence type="ECO:0000259" key="3">
    <source>
        <dbReference type="PROSITE" id="PS50801"/>
    </source>
</evidence>
<evidence type="ECO:0000256" key="1">
    <source>
        <dbReference type="ARBA" id="ARBA00009013"/>
    </source>
</evidence>
<dbReference type="Gene3D" id="3.30.750.24">
    <property type="entry name" value="STAS domain"/>
    <property type="match status" value="1"/>
</dbReference>
<proteinExistence type="inferred from homology"/>
<comment type="caution">
    <text evidence="4">The sequence shown here is derived from an EMBL/GenBank/DDBJ whole genome shotgun (WGS) entry which is preliminary data.</text>
</comment>
<accession>A0A2T2WKS9</accession>
<sequence>MTIMHSIQDHQVRVVLKGDLDLKTADPLREALDKLCERYRDRNIVLDLAEVDFIDSSGLGVILGRYRRLESQGRTISLAGVKASVRTVLELAGIDSIITIVEAGRGRFEAPASK</sequence>
<dbReference type="NCBIfam" id="TIGR00377">
    <property type="entry name" value="ant_ant_sig"/>
    <property type="match status" value="1"/>
</dbReference>
<dbReference type="PROSITE" id="PS50801">
    <property type="entry name" value="STAS"/>
    <property type="match status" value="1"/>
</dbReference>
<dbReference type="Proteomes" id="UP000241848">
    <property type="component" value="Unassembled WGS sequence"/>
</dbReference>
<dbReference type="InterPro" id="IPR003658">
    <property type="entry name" value="Anti-sigma_ant"/>
</dbReference>
<dbReference type="InterPro" id="IPR002645">
    <property type="entry name" value="STAS_dom"/>
</dbReference>
<dbReference type="AlphaFoldDB" id="A0A2T2WKS9"/>
<dbReference type="EMBL" id="PXYV01000011">
    <property type="protein sequence ID" value="PSR22854.1"/>
    <property type="molecule type" value="Genomic_DNA"/>
</dbReference>
<dbReference type="PANTHER" id="PTHR33495">
    <property type="entry name" value="ANTI-SIGMA FACTOR ANTAGONIST TM_1081-RELATED-RELATED"/>
    <property type="match status" value="1"/>
</dbReference>
<dbReference type="InterPro" id="IPR036513">
    <property type="entry name" value="STAS_dom_sf"/>
</dbReference>